<evidence type="ECO:0000313" key="2">
    <source>
        <dbReference type="Proteomes" id="UP000314294"/>
    </source>
</evidence>
<keyword evidence="2" id="KW-1185">Reference proteome</keyword>
<name>A0A4Z2FPP1_9TELE</name>
<evidence type="ECO:0000313" key="1">
    <source>
        <dbReference type="EMBL" id="TNN43099.1"/>
    </source>
</evidence>
<proteinExistence type="predicted"/>
<dbReference type="EMBL" id="SRLO01000990">
    <property type="protein sequence ID" value="TNN43099.1"/>
    <property type="molecule type" value="Genomic_DNA"/>
</dbReference>
<gene>
    <name evidence="1" type="ORF">EYF80_046708</name>
</gene>
<organism evidence="1 2">
    <name type="scientific">Liparis tanakae</name>
    <name type="common">Tanaka's snailfish</name>
    <dbReference type="NCBI Taxonomy" id="230148"/>
    <lineage>
        <taxon>Eukaryota</taxon>
        <taxon>Metazoa</taxon>
        <taxon>Chordata</taxon>
        <taxon>Craniata</taxon>
        <taxon>Vertebrata</taxon>
        <taxon>Euteleostomi</taxon>
        <taxon>Actinopterygii</taxon>
        <taxon>Neopterygii</taxon>
        <taxon>Teleostei</taxon>
        <taxon>Neoteleostei</taxon>
        <taxon>Acanthomorphata</taxon>
        <taxon>Eupercaria</taxon>
        <taxon>Perciformes</taxon>
        <taxon>Cottioidei</taxon>
        <taxon>Cottales</taxon>
        <taxon>Liparidae</taxon>
        <taxon>Liparis</taxon>
    </lineage>
</organism>
<protein>
    <submittedName>
        <fullName evidence="1">Uncharacterized protein</fullName>
    </submittedName>
</protein>
<dbReference type="AlphaFoldDB" id="A0A4Z2FPP1"/>
<dbReference type="Proteomes" id="UP000314294">
    <property type="component" value="Unassembled WGS sequence"/>
</dbReference>
<sequence>MVYLYGMKVLLAGDGTRKPSADGYSSSIIDKKLITAALDVFKFLSSLRERRDVLITEYGVGKSSNRMTNWDQCMFQDVNRQARSNQYPLESQSHRLAFTITIVIGANAPGYLMMQMMKLTHDALWLTSESILWCCFDSMDIANW</sequence>
<accession>A0A4Z2FPP1</accession>
<reference evidence="1 2" key="1">
    <citation type="submission" date="2019-03" db="EMBL/GenBank/DDBJ databases">
        <title>First draft genome of Liparis tanakae, snailfish: a comprehensive survey of snailfish specific genes.</title>
        <authorList>
            <person name="Kim W."/>
            <person name="Song I."/>
            <person name="Jeong J.-H."/>
            <person name="Kim D."/>
            <person name="Kim S."/>
            <person name="Ryu S."/>
            <person name="Song J.Y."/>
            <person name="Lee S.K."/>
        </authorList>
    </citation>
    <scope>NUCLEOTIDE SEQUENCE [LARGE SCALE GENOMIC DNA]</scope>
    <source>
        <tissue evidence="1">Muscle</tissue>
    </source>
</reference>
<comment type="caution">
    <text evidence="1">The sequence shown here is derived from an EMBL/GenBank/DDBJ whole genome shotgun (WGS) entry which is preliminary data.</text>
</comment>